<proteinExistence type="predicted"/>
<protein>
    <submittedName>
        <fullName evidence="1">Uncharacterized protein</fullName>
    </submittedName>
</protein>
<organism evidence="1 2">
    <name type="scientific">Venturia effusa</name>
    <dbReference type="NCBI Taxonomy" id="50376"/>
    <lineage>
        <taxon>Eukaryota</taxon>
        <taxon>Fungi</taxon>
        <taxon>Dikarya</taxon>
        <taxon>Ascomycota</taxon>
        <taxon>Pezizomycotina</taxon>
        <taxon>Dothideomycetes</taxon>
        <taxon>Pleosporomycetidae</taxon>
        <taxon>Venturiales</taxon>
        <taxon>Venturiaceae</taxon>
        <taxon>Venturia</taxon>
    </lineage>
</organism>
<accession>A0A517LA39</accession>
<evidence type="ECO:0000313" key="1">
    <source>
        <dbReference type="EMBL" id="QDS72498.1"/>
    </source>
</evidence>
<reference evidence="1 2" key="1">
    <citation type="submission" date="2019-07" db="EMBL/GenBank/DDBJ databases">
        <title>Finished genome of Venturia effusa.</title>
        <authorList>
            <person name="Young C.A."/>
            <person name="Cox M.P."/>
            <person name="Ganley A.R.D."/>
            <person name="David W.J."/>
        </authorList>
    </citation>
    <scope>NUCLEOTIDE SEQUENCE [LARGE SCALE GENOMIC DNA]</scope>
    <source>
        <strain evidence="2">albino</strain>
    </source>
</reference>
<keyword evidence="2" id="KW-1185">Reference proteome</keyword>
<dbReference type="Proteomes" id="UP000316270">
    <property type="component" value="Chromosome 7"/>
</dbReference>
<gene>
    <name evidence="1" type="ORF">FKW77_010184</name>
</gene>
<feature type="non-terminal residue" evidence="1">
    <location>
        <position position="71"/>
    </location>
</feature>
<dbReference type="EMBL" id="CP042191">
    <property type="protein sequence ID" value="QDS72498.1"/>
    <property type="molecule type" value="Genomic_DNA"/>
</dbReference>
<dbReference type="AlphaFoldDB" id="A0A517LA39"/>
<evidence type="ECO:0000313" key="2">
    <source>
        <dbReference type="Proteomes" id="UP000316270"/>
    </source>
</evidence>
<sequence length="71" mass="8620">MFEDNAFRYKISGYLGNEYFNIVTYSYVLVYFASLKAESSRLYYNNGSKDVRRSEYEEKVGYEEREEIYFD</sequence>
<name>A0A517LA39_9PEZI</name>